<evidence type="ECO:0000313" key="2">
    <source>
        <dbReference type="Proteomes" id="UP000256970"/>
    </source>
</evidence>
<protein>
    <recommendedName>
        <fullName evidence="3">BTB domain-containing protein</fullName>
    </recommendedName>
</protein>
<dbReference type="Proteomes" id="UP000256970">
    <property type="component" value="Unassembled WGS sequence"/>
</dbReference>
<dbReference type="Gene3D" id="3.30.710.10">
    <property type="entry name" value="Potassium Channel Kv1.1, Chain A"/>
    <property type="match status" value="1"/>
</dbReference>
<sequence length="283" mass="30158">MAQASKETTGSAAAASTNEQLLELLSLGSDVQLLFEDEAVPGHAQTLSMWSKVLSNALEAGNCSSSSSSASLLNYNSKPASGPITFPMDGISKNDWLTAVSFIYPVVPQALVTWDNLEMSTASCVGCYGSCQVLLAIGSKYDMPALLSRAATFLESNKNVLNSKPGSLQLVWKWIPLADAAGLSEVAQVCIDSAVKDIAVVAECKKELLLDLSPATSSHLAAALAEQSIRNEQMRVKAYLLKESAPAGCNWDSAYCSHCMTLRRHYKYESATVKCGVCRSTVS</sequence>
<dbReference type="EMBL" id="FNXT01001199">
    <property type="protein sequence ID" value="SZX73874.1"/>
    <property type="molecule type" value="Genomic_DNA"/>
</dbReference>
<keyword evidence="2" id="KW-1185">Reference proteome</keyword>
<name>A0A383WA57_TETOB</name>
<proteinExistence type="predicted"/>
<accession>A0A383WA57</accession>
<dbReference type="AlphaFoldDB" id="A0A383WA57"/>
<dbReference type="InterPro" id="IPR011333">
    <property type="entry name" value="SKP1/BTB/POZ_sf"/>
</dbReference>
<evidence type="ECO:0000313" key="1">
    <source>
        <dbReference type="EMBL" id="SZX73874.1"/>
    </source>
</evidence>
<reference evidence="1 2" key="1">
    <citation type="submission" date="2016-10" db="EMBL/GenBank/DDBJ databases">
        <authorList>
            <person name="Cai Z."/>
        </authorList>
    </citation>
    <scope>NUCLEOTIDE SEQUENCE [LARGE SCALE GENOMIC DNA]</scope>
</reference>
<organism evidence="1 2">
    <name type="scientific">Tetradesmus obliquus</name>
    <name type="common">Green alga</name>
    <name type="synonym">Acutodesmus obliquus</name>
    <dbReference type="NCBI Taxonomy" id="3088"/>
    <lineage>
        <taxon>Eukaryota</taxon>
        <taxon>Viridiplantae</taxon>
        <taxon>Chlorophyta</taxon>
        <taxon>core chlorophytes</taxon>
        <taxon>Chlorophyceae</taxon>
        <taxon>CS clade</taxon>
        <taxon>Sphaeropleales</taxon>
        <taxon>Scenedesmaceae</taxon>
        <taxon>Tetradesmus</taxon>
    </lineage>
</organism>
<gene>
    <name evidence="1" type="ORF">BQ4739_LOCUS14114</name>
</gene>
<evidence type="ECO:0008006" key="3">
    <source>
        <dbReference type="Google" id="ProtNLM"/>
    </source>
</evidence>